<dbReference type="RefSeq" id="WP_187084304.1">
    <property type="nucleotide sequence ID" value="NZ_JACORU010000013.1"/>
</dbReference>
<feature type="region of interest" description="Disordered" evidence="1">
    <location>
        <begin position="186"/>
        <end position="211"/>
    </location>
</feature>
<name>A0A923S4T6_9BURK</name>
<sequence>MPDLRLGVYQLPQAEARLVRALVALLSADSPQQGWAYVENGPYDAVLVDSQFADEPQVKELAPAILTVAPVGAVDADDTLPRPIRAERLGRWLRTAEQRLGRAEATQTVGMPAFGSPGRTTRYRLRRWPPAESVHNDPARVRMATMLSRKTLSIEELSEASRLPPEKCLSFVQTLRSLGLLTVQEGGAPAPTRSEARAQAVRPNEAAPDARRTLVQSFRRRLGI</sequence>
<accession>A0A923S4T6</accession>
<keyword evidence="3" id="KW-1185">Reference proteome</keyword>
<reference evidence="2" key="1">
    <citation type="submission" date="2020-08" db="EMBL/GenBank/DDBJ databases">
        <title>Ramlibacter sp. GTP1 16S ribosomal RNA gene genome sequencing and assembly.</title>
        <authorList>
            <person name="Kang M."/>
        </authorList>
    </citation>
    <scope>NUCLEOTIDE SEQUENCE</scope>
    <source>
        <strain evidence="2">GTP1</strain>
    </source>
</reference>
<dbReference type="Proteomes" id="UP000596827">
    <property type="component" value="Unassembled WGS sequence"/>
</dbReference>
<evidence type="ECO:0000256" key="1">
    <source>
        <dbReference type="SAM" id="MobiDB-lite"/>
    </source>
</evidence>
<proteinExistence type="predicted"/>
<protein>
    <submittedName>
        <fullName evidence="2">Uncharacterized protein</fullName>
    </submittedName>
</protein>
<gene>
    <name evidence="2" type="ORF">H8R02_25335</name>
</gene>
<dbReference type="AlphaFoldDB" id="A0A923S4T6"/>
<evidence type="ECO:0000313" key="3">
    <source>
        <dbReference type="Proteomes" id="UP000596827"/>
    </source>
</evidence>
<organism evidence="2 3">
    <name type="scientific">Ramlibacter albus</name>
    <dbReference type="NCBI Taxonomy" id="2079448"/>
    <lineage>
        <taxon>Bacteria</taxon>
        <taxon>Pseudomonadati</taxon>
        <taxon>Pseudomonadota</taxon>
        <taxon>Betaproteobacteria</taxon>
        <taxon>Burkholderiales</taxon>
        <taxon>Comamonadaceae</taxon>
        <taxon>Ramlibacter</taxon>
    </lineage>
</organism>
<dbReference type="EMBL" id="JACORU010000013">
    <property type="protein sequence ID" value="MBC5767811.1"/>
    <property type="molecule type" value="Genomic_DNA"/>
</dbReference>
<comment type="caution">
    <text evidence="2">The sequence shown here is derived from an EMBL/GenBank/DDBJ whole genome shotgun (WGS) entry which is preliminary data.</text>
</comment>
<evidence type="ECO:0000313" key="2">
    <source>
        <dbReference type="EMBL" id="MBC5767811.1"/>
    </source>
</evidence>